<protein>
    <submittedName>
        <fullName evidence="6">NFX1-type zinc finger-containing protein 1</fullName>
    </submittedName>
</protein>
<sequence>MRPTISKLLVPHIYETLKNDANVFEYENVKGIHCDMFLMSHSVFEDQDHNTISKSHKNKFEALFICELYRYLRIQGYKSSEITVLSTYLDQVRLLHDSIGKVDEELTRKNAWVSSQQSVRIDTVDNFQGEENEIVLLSLVRSNREQNIGYLSSDNRVCVALSRAKKGFYAIGNFELLKNRSELWNKIVSDVTKRKHIGNRLQLTCQTHKTSTYVSKPEDFKRVVDGGCHKPCSLKRPCGHICLRKCHADDPDHEGHCPKQCKKVCKMGHQCTKPCHFPNSCEKCNDIVEKTIPKCQHVKRLPCHKDPQLESCGTRCQVTISCGHQCKNTCGDPCSTEDTCKQFIQVKARCGHGVLVVCSTKYDASCKLSCTGILSCGHQCKGTHSDCSQGRLHIPCKEKCKELTMINKSNTDAFRNTQHIEESTNSSLKWFIVRNLMTEHKLKYLVKYFRNYGIVLKMPVTLTL</sequence>
<evidence type="ECO:0000256" key="4">
    <source>
        <dbReference type="ARBA" id="ARBA00022840"/>
    </source>
</evidence>
<dbReference type="InterPro" id="IPR027417">
    <property type="entry name" value="P-loop_NTPase"/>
</dbReference>
<dbReference type="FunFam" id="3.40.50.300:FF:000326">
    <property type="entry name" value="P-loop containing nucleoside triphosphate hydrolase"/>
    <property type="match status" value="1"/>
</dbReference>
<dbReference type="GO" id="GO:0016787">
    <property type="term" value="F:hydrolase activity"/>
    <property type="evidence" value="ECO:0007669"/>
    <property type="project" value="UniProtKB-KW"/>
</dbReference>
<name>A0A8S3QE56_MYTED</name>
<organism evidence="6 7">
    <name type="scientific">Mytilus edulis</name>
    <name type="common">Blue mussel</name>
    <dbReference type="NCBI Taxonomy" id="6550"/>
    <lineage>
        <taxon>Eukaryota</taxon>
        <taxon>Metazoa</taxon>
        <taxon>Spiralia</taxon>
        <taxon>Lophotrochozoa</taxon>
        <taxon>Mollusca</taxon>
        <taxon>Bivalvia</taxon>
        <taxon>Autobranchia</taxon>
        <taxon>Pteriomorphia</taxon>
        <taxon>Mytilida</taxon>
        <taxon>Mytiloidea</taxon>
        <taxon>Mytilidae</taxon>
        <taxon>Mytilinae</taxon>
        <taxon>Mytilus</taxon>
    </lineage>
</organism>
<evidence type="ECO:0000256" key="2">
    <source>
        <dbReference type="ARBA" id="ARBA00022801"/>
    </source>
</evidence>
<dbReference type="CDD" id="cd18808">
    <property type="entry name" value="SF1_C_Upf1"/>
    <property type="match status" value="1"/>
</dbReference>
<accession>A0A8S3QE56</accession>
<evidence type="ECO:0000259" key="5">
    <source>
        <dbReference type="Pfam" id="PF13087"/>
    </source>
</evidence>
<dbReference type="GO" id="GO:0005694">
    <property type="term" value="C:chromosome"/>
    <property type="evidence" value="ECO:0007669"/>
    <property type="project" value="UniProtKB-ARBA"/>
</dbReference>
<dbReference type="Proteomes" id="UP000683360">
    <property type="component" value="Unassembled WGS sequence"/>
</dbReference>
<evidence type="ECO:0000256" key="1">
    <source>
        <dbReference type="ARBA" id="ARBA00022741"/>
    </source>
</evidence>
<keyword evidence="7" id="KW-1185">Reference proteome</keyword>
<dbReference type="EMBL" id="CAJPWZ010000477">
    <property type="protein sequence ID" value="CAG2194424.1"/>
    <property type="molecule type" value="Genomic_DNA"/>
</dbReference>
<comment type="caution">
    <text evidence="6">The sequence shown here is derived from an EMBL/GenBank/DDBJ whole genome shotgun (WGS) entry which is preliminary data.</text>
</comment>
<keyword evidence="2" id="KW-0378">Hydrolase</keyword>
<evidence type="ECO:0000313" key="6">
    <source>
        <dbReference type="EMBL" id="CAG2194424.1"/>
    </source>
</evidence>
<dbReference type="PANTHER" id="PTHR10887:SF341">
    <property type="entry name" value="NFX1-TYPE ZINC FINGER-CONTAINING PROTEIN 1"/>
    <property type="match status" value="1"/>
</dbReference>
<dbReference type="Gene3D" id="3.40.50.300">
    <property type="entry name" value="P-loop containing nucleotide triphosphate hydrolases"/>
    <property type="match status" value="1"/>
</dbReference>
<gene>
    <name evidence="6" type="ORF">MEDL_9427</name>
</gene>
<dbReference type="GO" id="GO:0004386">
    <property type="term" value="F:helicase activity"/>
    <property type="evidence" value="ECO:0007669"/>
    <property type="project" value="UniProtKB-KW"/>
</dbReference>
<evidence type="ECO:0000313" key="7">
    <source>
        <dbReference type="Proteomes" id="UP000683360"/>
    </source>
</evidence>
<dbReference type="InterPro" id="IPR041679">
    <property type="entry name" value="DNA2/NAM7-like_C"/>
</dbReference>
<dbReference type="Pfam" id="PF13087">
    <property type="entry name" value="AAA_12"/>
    <property type="match status" value="1"/>
</dbReference>
<evidence type="ECO:0000256" key="3">
    <source>
        <dbReference type="ARBA" id="ARBA00022806"/>
    </source>
</evidence>
<keyword evidence="4" id="KW-0067">ATP-binding</keyword>
<keyword evidence="1" id="KW-0547">Nucleotide-binding</keyword>
<dbReference type="GO" id="GO:0031048">
    <property type="term" value="P:regulatory ncRNA-mediated heterochromatin formation"/>
    <property type="evidence" value="ECO:0007669"/>
    <property type="project" value="TreeGrafter"/>
</dbReference>
<dbReference type="PANTHER" id="PTHR10887">
    <property type="entry name" value="DNA2/NAM7 HELICASE FAMILY"/>
    <property type="match status" value="1"/>
</dbReference>
<dbReference type="InterPro" id="IPR045055">
    <property type="entry name" value="DNA2/NAM7-like"/>
</dbReference>
<reference evidence="6" key="1">
    <citation type="submission" date="2021-03" db="EMBL/GenBank/DDBJ databases">
        <authorList>
            <person name="Bekaert M."/>
        </authorList>
    </citation>
    <scope>NUCLEOTIDE SEQUENCE</scope>
</reference>
<dbReference type="GO" id="GO:0031380">
    <property type="term" value="C:nuclear RNA-directed RNA polymerase complex"/>
    <property type="evidence" value="ECO:0007669"/>
    <property type="project" value="TreeGrafter"/>
</dbReference>
<dbReference type="GO" id="GO:0005524">
    <property type="term" value="F:ATP binding"/>
    <property type="evidence" value="ECO:0007669"/>
    <property type="project" value="UniProtKB-KW"/>
</dbReference>
<keyword evidence="3" id="KW-0347">Helicase</keyword>
<dbReference type="SUPFAM" id="SSF52540">
    <property type="entry name" value="P-loop containing nucleoside triphosphate hydrolases"/>
    <property type="match status" value="1"/>
</dbReference>
<proteinExistence type="predicted"/>
<dbReference type="AlphaFoldDB" id="A0A8S3QE56"/>
<dbReference type="InterPro" id="IPR047187">
    <property type="entry name" value="SF1_C_Upf1"/>
</dbReference>
<dbReference type="OrthoDB" id="6513042at2759"/>
<feature type="domain" description="DNA2/NAM7 helicase-like C-terminal" evidence="5">
    <location>
        <begin position="1"/>
        <end position="173"/>
    </location>
</feature>